<proteinExistence type="predicted"/>
<protein>
    <submittedName>
        <fullName evidence="1">Uncharacterized protein</fullName>
    </submittedName>
</protein>
<sequence>MAERRWTTEARDVYGNRIRLGRNGLRYGEEFVSFDDMGAQPASYTFWNPATSLSEITVPRRRGPDLVLRNLSPETANRLGEAINEALRKHRA</sequence>
<dbReference type="RefSeq" id="WP_166395082.1">
    <property type="nucleotide sequence ID" value="NZ_CP045121.1"/>
</dbReference>
<evidence type="ECO:0000313" key="2">
    <source>
        <dbReference type="Proteomes" id="UP000502706"/>
    </source>
</evidence>
<organism evidence="1 2">
    <name type="scientific">Rubrobacter marinus</name>
    <dbReference type="NCBI Taxonomy" id="2653852"/>
    <lineage>
        <taxon>Bacteria</taxon>
        <taxon>Bacillati</taxon>
        <taxon>Actinomycetota</taxon>
        <taxon>Rubrobacteria</taxon>
        <taxon>Rubrobacterales</taxon>
        <taxon>Rubrobacteraceae</taxon>
        <taxon>Rubrobacter</taxon>
    </lineage>
</organism>
<evidence type="ECO:0000313" key="1">
    <source>
        <dbReference type="EMBL" id="QIN77403.1"/>
    </source>
</evidence>
<name>A0A6G8PSU9_9ACTN</name>
<dbReference type="AlphaFoldDB" id="A0A6G8PSU9"/>
<dbReference type="EMBL" id="CP045121">
    <property type="protein sequence ID" value="QIN77403.1"/>
    <property type="molecule type" value="Genomic_DNA"/>
</dbReference>
<keyword evidence="2" id="KW-1185">Reference proteome</keyword>
<accession>A0A6G8PSU9</accession>
<dbReference type="Proteomes" id="UP000502706">
    <property type="component" value="Chromosome"/>
</dbReference>
<gene>
    <name evidence="1" type="ORF">GBA65_01510</name>
</gene>
<reference evidence="1 2" key="1">
    <citation type="submission" date="2019-10" db="EMBL/GenBank/DDBJ databases">
        <title>Rubrobacter sp nov SCSIO 52915 isolated from a deep-sea sediment in the South China Sea.</title>
        <authorList>
            <person name="Chen R.W."/>
        </authorList>
    </citation>
    <scope>NUCLEOTIDE SEQUENCE [LARGE SCALE GENOMIC DNA]</scope>
    <source>
        <strain evidence="1 2">SCSIO 52915</strain>
    </source>
</reference>
<dbReference type="KEGG" id="rmar:GBA65_01510"/>